<dbReference type="EMBL" id="HBHX01063323">
    <property type="protein sequence ID" value="CAE0143826.1"/>
    <property type="molecule type" value="Transcribed_RNA"/>
</dbReference>
<name>A0A6T9NKN2_9EUKA</name>
<sequence length="114" mass="12656">MMCFLLLQLHVEAKKKKLSRAHPCPARTRHSASAVTLTSHRTLIAHLTDFTPHALRSAAAQRPPLTRKPHRAWRYPFPACSALSSVRLRAVRLNTSSVATPLLSSPLEHALEPP</sequence>
<reference evidence="1" key="1">
    <citation type="submission" date="2021-01" db="EMBL/GenBank/DDBJ databases">
        <authorList>
            <person name="Corre E."/>
            <person name="Pelletier E."/>
            <person name="Niang G."/>
            <person name="Scheremetjew M."/>
            <person name="Finn R."/>
            <person name="Kale V."/>
            <person name="Holt S."/>
            <person name="Cochrane G."/>
            <person name="Meng A."/>
            <person name="Brown T."/>
            <person name="Cohen L."/>
        </authorList>
    </citation>
    <scope>NUCLEOTIDE SEQUENCE</scope>
    <source>
        <strain evidence="1">CCMP281</strain>
    </source>
</reference>
<protein>
    <submittedName>
        <fullName evidence="1">Uncharacterized protein</fullName>
    </submittedName>
</protein>
<dbReference type="AlphaFoldDB" id="A0A6T9NKN2"/>
<dbReference type="EMBL" id="HBHX01063325">
    <property type="protein sequence ID" value="CAE0143830.1"/>
    <property type="molecule type" value="Transcribed_RNA"/>
</dbReference>
<accession>A0A6T9NKN2</accession>
<organism evidence="1">
    <name type="scientific">Haptolina ericina</name>
    <dbReference type="NCBI Taxonomy" id="156174"/>
    <lineage>
        <taxon>Eukaryota</taxon>
        <taxon>Haptista</taxon>
        <taxon>Haptophyta</taxon>
        <taxon>Prymnesiophyceae</taxon>
        <taxon>Prymnesiales</taxon>
        <taxon>Prymnesiaceae</taxon>
        <taxon>Haptolina</taxon>
    </lineage>
</organism>
<evidence type="ECO:0000313" key="2">
    <source>
        <dbReference type="EMBL" id="CAE0143830.1"/>
    </source>
</evidence>
<gene>
    <name evidence="1" type="ORF">HERI1096_LOCUS35023</name>
    <name evidence="2" type="ORF">HERI1096_LOCUS35025</name>
</gene>
<evidence type="ECO:0000313" key="1">
    <source>
        <dbReference type="EMBL" id="CAE0143826.1"/>
    </source>
</evidence>
<proteinExistence type="predicted"/>